<reference evidence="2 3" key="1">
    <citation type="submission" date="2016-11" db="EMBL/GenBank/DDBJ databases">
        <authorList>
            <person name="Jaros S."/>
            <person name="Januszkiewicz K."/>
            <person name="Wedrychowicz H."/>
        </authorList>
    </citation>
    <scope>NUCLEOTIDE SEQUENCE [LARGE SCALE GENOMIC DNA]</scope>
    <source>
        <strain evidence="2 3">IBRC-M 10683</strain>
    </source>
</reference>
<dbReference type="OrthoDB" id="2943819at2"/>
<evidence type="ECO:0000313" key="2">
    <source>
        <dbReference type="EMBL" id="SHG96583.1"/>
    </source>
</evidence>
<feature type="transmembrane region" description="Helical" evidence="1">
    <location>
        <begin position="55"/>
        <end position="76"/>
    </location>
</feature>
<sequence>MLHSLKASSGISKAAAVVLFIGGFITAKEFAIIIIDLFTPWLPKIRYLWEVLINGYYGWGLHIGLLLFIGSIIFLYKRREIITTPQTIVRVVVAAIAFSGLIAGSYHVVYDELIGEFDTLFIDDKLLGEFGFGYHIGLFIFLAGTLYLLIPQFQKREKNHNYNTNKPEPIVNEETKPTYKEASDLRNGQLSVWQWVGTLLLLAIPLVNLILLLIWGFGADNPRKNFSLGALIYSAIIIVISFLFFFFILLLSNIAMY</sequence>
<protein>
    <submittedName>
        <fullName evidence="2">Uncharacterized protein</fullName>
    </submittedName>
</protein>
<feature type="transmembrane region" description="Helical" evidence="1">
    <location>
        <begin position="88"/>
        <end position="110"/>
    </location>
</feature>
<evidence type="ECO:0000256" key="1">
    <source>
        <dbReference type="SAM" id="Phobius"/>
    </source>
</evidence>
<proteinExistence type="predicted"/>
<dbReference type="Proteomes" id="UP000183988">
    <property type="component" value="Unassembled WGS sequence"/>
</dbReference>
<evidence type="ECO:0000313" key="3">
    <source>
        <dbReference type="Proteomes" id="UP000183988"/>
    </source>
</evidence>
<dbReference type="STRING" id="930117.SAMN05216225_11032"/>
<keyword evidence="1" id="KW-0812">Transmembrane</keyword>
<dbReference type="RefSeq" id="WP_084063402.1">
    <property type="nucleotide sequence ID" value="NZ_FQVW01000103.1"/>
</dbReference>
<dbReference type="EMBL" id="FQVW01000103">
    <property type="protein sequence ID" value="SHG96583.1"/>
    <property type="molecule type" value="Genomic_DNA"/>
</dbReference>
<dbReference type="AlphaFoldDB" id="A0A1M5P5U9"/>
<keyword evidence="3" id="KW-1185">Reference proteome</keyword>
<feature type="transmembrane region" description="Helical" evidence="1">
    <location>
        <begin position="130"/>
        <end position="150"/>
    </location>
</feature>
<gene>
    <name evidence="2" type="ORF">SAMN05216225_11032</name>
</gene>
<keyword evidence="1" id="KW-0472">Membrane</keyword>
<keyword evidence="1" id="KW-1133">Transmembrane helix</keyword>
<feature type="transmembrane region" description="Helical" evidence="1">
    <location>
        <begin position="12"/>
        <end position="35"/>
    </location>
</feature>
<feature type="transmembrane region" description="Helical" evidence="1">
    <location>
        <begin position="195"/>
        <end position="218"/>
    </location>
</feature>
<organism evidence="2 3">
    <name type="scientific">Ornithinibacillus halophilus</name>
    <dbReference type="NCBI Taxonomy" id="930117"/>
    <lineage>
        <taxon>Bacteria</taxon>
        <taxon>Bacillati</taxon>
        <taxon>Bacillota</taxon>
        <taxon>Bacilli</taxon>
        <taxon>Bacillales</taxon>
        <taxon>Bacillaceae</taxon>
        <taxon>Ornithinibacillus</taxon>
    </lineage>
</organism>
<accession>A0A1M5P5U9</accession>
<name>A0A1M5P5U9_9BACI</name>
<feature type="transmembrane region" description="Helical" evidence="1">
    <location>
        <begin position="230"/>
        <end position="251"/>
    </location>
</feature>